<evidence type="ECO:0000256" key="3">
    <source>
        <dbReference type="ARBA" id="ARBA00022691"/>
    </source>
</evidence>
<feature type="domain" description="DTW" evidence="6">
    <location>
        <begin position="4"/>
        <end position="191"/>
    </location>
</feature>
<dbReference type="PANTHER" id="PTHR21392">
    <property type="entry name" value="TRNA-URIDINE AMINOCARBOXYPROPYLTRANSFERASE 2"/>
    <property type="match status" value="1"/>
</dbReference>
<evidence type="ECO:0000256" key="4">
    <source>
        <dbReference type="ARBA" id="ARBA00022694"/>
    </source>
</evidence>
<evidence type="ECO:0000259" key="6">
    <source>
        <dbReference type="SMART" id="SM01144"/>
    </source>
</evidence>
<comment type="similarity">
    <text evidence="5">Belongs to the TDD superfamily. DTWD2 family.</text>
</comment>
<keyword evidence="3" id="KW-0949">S-adenosyl-L-methionine</keyword>
<dbReference type="InterPro" id="IPR005636">
    <property type="entry name" value="DTW"/>
</dbReference>
<protein>
    <recommendedName>
        <fullName evidence="1">tRNA-uridine aminocarboxypropyltransferase</fullName>
        <ecNumber evidence="1">2.5.1.25</ecNumber>
    </recommendedName>
</protein>
<keyword evidence="8" id="KW-1185">Reference proteome</keyword>
<proteinExistence type="inferred from homology"/>
<dbReference type="RefSeq" id="WP_302721967.1">
    <property type="nucleotide sequence ID" value="NZ_JAULRU010000418.1"/>
</dbReference>
<dbReference type="PANTHER" id="PTHR21392:SF0">
    <property type="entry name" value="TRNA-URIDINE AMINOCARBOXYPROPYLTRANSFERASE 2"/>
    <property type="match status" value="1"/>
</dbReference>
<dbReference type="Pfam" id="PF03942">
    <property type="entry name" value="DTW"/>
    <property type="match status" value="1"/>
</dbReference>
<evidence type="ECO:0000313" key="7">
    <source>
        <dbReference type="EMBL" id="MDX6849387.1"/>
    </source>
</evidence>
<evidence type="ECO:0000256" key="5">
    <source>
        <dbReference type="ARBA" id="ARBA00034489"/>
    </source>
</evidence>
<dbReference type="Proteomes" id="UP001273505">
    <property type="component" value="Unassembled WGS sequence"/>
</dbReference>
<name>A0ABU4RWX9_9GAMM</name>
<keyword evidence="4" id="KW-0819">tRNA processing</keyword>
<comment type="caution">
    <text evidence="7">The sequence shown here is derived from an EMBL/GenBank/DDBJ whole genome shotgun (WGS) entry which is preliminary data.</text>
</comment>
<accession>A0ABU4RWX9</accession>
<dbReference type="EC" id="2.5.1.25" evidence="1"/>
<organism evidence="7 8">
    <name type="scientific">Gilvimarinus gilvus</name>
    <dbReference type="NCBI Taxonomy" id="3058038"/>
    <lineage>
        <taxon>Bacteria</taxon>
        <taxon>Pseudomonadati</taxon>
        <taxon>Pseudomonadota</taxon>
        <taxon>Gammaproteobacteria</taxon>
        <taxon>Cellvibrionales</taxon>
        <taxon>Cellvibrionaceae</taxon>
        <taxon>Gilvimarinus</taxon>
    </lineage>
</organism>
<evidence type="ECO:0000313" key="8">
    <source>
        <dbReference type="Proteomes" id="UP001273505"/>
    </source>
</evidence>
<dbReference type="GO" id="GO:0016432">
    <property type="term" value="F:tRNA-uridine aminocarboxypropyltransferase activity"/>
    <property type="evidence" value="ECO:0007669"/>
    <property type="project" value="UniProtKB-EC"/>
</dbReference>
<dbReference type="SMART" id="SM01144">
    <property type="entry name" value="DTW"/>
    <property type="match status" value="1"/>
</dbReference>
<reference evidence="7 8" key="1">
    <citation type="submission" date="2023-11" db="EMBL/GenBank/DDBJ databases">
        <title>Gilvimarinus fulvus sp. nov., isolated from the surface of Kelp.</title>
        <authorList>
            <person name="Sun Y.Y."/>
            <person name="Gong Y."/>
            <person name="Du Z.J."/>
        </authorList>
    </citation>
    <scope>NUCLEOTIDE SEQUENCE [LARGE SCALE GENOMIC DNA]</scope>
    <source>
        <strain evidence="7 8">SDUM040013</strain>
    </source>
</reference>
<evidence type="ECO:0000256" key="1">
    <source>
        <dbReference type="ARBA" id="ARBA00012386"/>
    </source>
</evidence>
<dbReference type="EMBL" id="JAXAFO010000011">
    <property type="protein sequence ID" value="MDX6849387.1"/>
    <property type="molecule type" value="Genomic_DNA"/>
</dbReference>
<keyword evidence="2 7" id="KW-0808">Transferase</keyword>
<gene>
    <name evidence="7" type="ORF">SCD92_08450</name>
</gene>
<sequence>MSNKRAVCSDCQRPLARCMCRYIVPTANHCRVLLLQHPKENGHPKNTGELLWRSLQHCELKVAEQFSLSELSPWLPGATLLYPTEKSDKPAYSDGLSQSHAPDKLIVIDATWRKSLKMLHLNPALLDLPRIQLADHLCGNYRVRTAKKHHQLSTLEASCYALQQIESNQSLYEPLLEQFDHYMTHLANFDPNR</sequence>
<dbReference type="InterPro" id="IPR039262">
    <property type="entry name" value="DTWD2/TAPT"/>
</dbReference>
<evidence type="ECO:0000256" key="2">
    <source>
        <dbReference type="ARBA" id="ARBA00022679"/>
    </source>
</evidence>